<proteinExistence type="predicted"/>
<evidence type="ECO:0000313" key="1">
    <source>
        <dbReference type="EMBL" id="ADI91498.1"/>
    </source>
</evidence>
<dbReference type="RefSeq" id="WP_013198425.1">
    <property type="nucleotide sequence ID" value="NC_014259.1"/>
</dbReference>
<dbReference type="KEGG" id="acd:AOLE_13055"/>
<dbReference type="AlphaFoldDB" id="A0AAN0UDV4"/>
<reference evidence="1 2" key="1">
    <citation type="journal article" date="2010" name="J. Bacteriol.">
        <title>Complete genome sequence of the diesel-degrading Acinetobacter sp. strain DR1.</title>
        <authorList>
            <person name="Jung J."/>
            <person name="Baek J.H."/>
            <person name="Park W."/>
        </authorList>
    </citation>
    <scope>NUCLEOTIDE SEQUENCE [LARGE SCALE GENOMIC DNA]</scope>
    <source>
        <strain evidence="2">JCM 16667 / KCTC 23045 / DR1</strain>
    </source>
</reference>
<sequence>MATKRQQARAALLAWKENTTPEQFVAEHQSVVFASCDNSPTLEIVEEHDHALDLIKEQFNSLNRRDELVRAARIVGATNSIHDFYNKVQYESLKSVVHVLKGSIMKQAITLLPQSTPINAFIEDYNFKTYDEIASQNLTRTPLRN</sequence>
<name>A0AAN0UDV4_ACISD</name>
<accession>A0AAN0UDV4</accession>
<organism evidence="1 2">
    <name type="scientific">Acinetobacter oleivorans (strain JCM 16667 / KCTC 23045 / DR1)</name>
    <dbReference type="NCBI Taxonomy" id="436717"/>
    <lineage>
        <taxon>Bacteria</taxon>
        <taxon>Pseudomonadati</taxon>
        <taxon>Pseudomonadota</taxon>
        <taxon>Gammaproteobacteria</taxon>
        <taxon>Moraxellales</taxon>
        <taxon>Moraxellaceae</taxon>
        <taxon>Acinetobacter</taxon>
    </lineage>
</organism>
<dbReference type="Proteomes" id="UP000000392">
    <property type="component" value="Chromosome"/>
</dbReference>
<gene>
    <name evidence="1" type="ordered locus">AOLE_13055</name>
</gene>
<protein>
    <submittedName>
        <fullName evidence="1">Uncharacterized protein</fullName>
    </submittedName>
</protein>
<dbReference type="GeneID" id="9383033"/>
<evidence type="ECO:0000313" key="2">
    <source>
        <dbReference type="Proteomes" id="UP000000392"/>
    </source>
</evidence>
<dbReference type="EMBL" id="CP002080">
    <property type="protein sequence ID" value="ADI91498.1"/>
    <property type="molecule type" value="Genomic_DNA"/>
</dbReference>